<evidence type="ECO:0000259" key="5">
    <source>
        <dbReference type="Pfam" id="PF13407"/>
    </source>
</evidence>
<comment type="subcellular location">
    <subcellularLocation>
        <location evidence="1">Cell envelope</location>
    </subcellularLocation>
</comment>
<comment type="similarity">
    <text evidence="2">Belongs to the bacterial solute-binding protein 2 family.</text>
</comment>
<dbReference type="Proteomes" id="UP000269438">
    <property type="component" value="Unassembled WGS sequence"/>
</dbReference>
<dbReference type="GO" id="GO:0030246">
    <property type="term" value="F:carbohydrate binding"/>
    <property type="evidence" value="ECO:0007669"/>
    <property type="project" value="UniProtKB-ARBA"/>
</dbReference>
<dbReference type="PROSITE" id="PS51257">
    <property type="entry name" value="PROKAR_LIPOPROTEIN"/>
    <property type="match status" value="1"/>
</dbReference>
<organism evidence="6 7">
    <name type="scientific">Mycetocola lacteus</name>
    <dbReference type="NCBI Taxonomy" id="76637"/>
    <lineage>
        <taxon>Bacteria</taxon>
        <taxon>Bacillati</taxon>
        <taxon>Actinomycetota</taxon>
        <taxon>Actinomycetes</taxon>
        <taxon>Micrococcales</taxon>
        <taxon>Microbacteriaceae</taxon>
        <taxon>Mycetocola</taxon>
    </lineage>
</organism>
<reference evidence="6 7" key="1">
    <citation type="submission" date="2018-10" db="EMBL/GenBank/DDBJ databases">
        <authorList>
            <person name="Li J."/>
        </authorList>
    </citation>
    <scope>NUCLEOTIDE SEQUENCE [LARGE SCALE GENOMIC DNA]</scope>
    <source>
        <strain evidence="6 7">JCM 11654</strain>
    </source>
</reference>
<evidence type="ECO:0000256" key="3">
    <source>
        <dbReference type="ARBA" id="ARBA00022729"/>
    </source>
</evidence>
<evidence type="ECO:0000256" key="2">
    <source>
        <dbReference type="ARBA" id="ARBA00007639"/>
    </source>
</evidence>
<accession>A0A3L7AJV3</accession>
<dbReference type="InterPro" id="IPR025997">
    <property type="entry name" value="SBP_2_dom"/>
</dbReference>
<proteinExistence type="inferred from homology"/>
<dbReference type="OrthoDB" id="9813037at2"/>
<keyword evidence="7" id="KW-1185">Reference proteome</keyword>
<dbReference type="PANTHER" id="PTHR46847:SF1">
    <property type="entry name" value="D-ALLOSE-BINDING PERIPLASMIC PROTEIN-RELATED"/>
    <property type="match status" value="1"/>
</dbReference>
<feature type="chain" id="PRO_5038751886" evidence="4">
    <location>
        <begin position="25"/>
        <end position="327"/>
    </location>
</feature>
<sequence length="327" mass="34201">MFRSKAAKALAIGALAALTLSGCAAGGSDKPADGKDTQGGLISLVTSPLDNPYWTTEANTVKAEGEKLGYKVNISSHAQDPKKESDLIDTAISNKSVAIVLDPAGADSSIGNVRRATDAGIPVFLVNAEINTSGLAKAQLVSNNAQGAVLGAQQFVQAMGNSGKYVELKGLSTDTNAEVRSTGYASVLGQFPELELVQQETADWDQKKGFDKMQLMLQAHPDIKGVISGNDQMALGAIAALKQAGMLDRVVVGGFDGAPDAVTAVGAGELAYTVVQPVVDFSTAVVKQIDEFLKTGKTGVKDEKQSFDCFLVTKETASEWVDFQRKG</sequence>
<dbReference type="CDD" id="cd19967">
    <property type="entry name" value="PBP1_TmRBP-like"/>
    <property type="match status" value="1"/>
</dbReference>
<keyword evidence="3 4" id="KW-0732">Signal</keyword>
<dbReference type="InterPro" id="IPR028082">
    <property type="entry name" value="Peripla_BP_I"/>
</dbReference>
<evidence type="ECO:0000313" key="7">
    <source>
        <dbReference type="Proteomes" id="UP000269438"/>
    </source>
</evidence>
<gene>
    <name evidence="6" type="ORF">D9V34_15170</name>
</gene>
<dbReference type="EMBL" id="RCUY01000014">
    <property type="protein sequence ID" value="RLP79881.1"/>
    <property type="molecule type" value="Genomic_DNA"/>
</dbReference>
<dbReference type="RefSeq" id="WP_121689321.1">
    <property type="nucleotide sequence ID" value="NZ_RCUY01000014.1"/>
</dbReference>
<name>A0A3L7AJV3_9MICO</name>
<evidence type="ECO:0000256" key="1">
    <source>
        <dbReference type="ARBA" id="ARBA00004196"/>
    </source>
</evidence>
<evidence type="ECO:0000313" key="6">
    <source>
        <dbReference type="EMBL" id="RLP79881.1"/>
    </source>
</evidence>
<comment type="caution">
    <text evidence="6">The sequence shown here is derived from an EMBL/GenBank/DDBJ whole genome shotgun (WGS) entry which is preliminary data.</text>
</comment>
<dbReference type="SUPFAM" id="SSF53822">
    <property type="entry name" value="Periplasmic binding protein-like I"/>
    <property type="match status" value="1"/>
</dbReference>
<protein>
    <submittedName>
        <fullName evidence="6">D-ribose ABC transporter substrate-binding protein</fullName>
    </submittedName>
</protein>
<evidence type="ECO:0000256" key="4">
    <source>
        <dbReference type="SAM" id="SignalP"/>
    </source>
</evidence>
<dbReference type="PANTHER" id="PTHR46847">
    <property type="entry name" value="D-ALLOSE-BINDING PERIPLASMIC PROTEIN-RELATED"/>
    <property type="match status" value="1"/>
</dbReference>
<dbReference type="GO" id="GO:0030313">
    <property type="term" value="C:cell envelope"/>
    <property type="evidence" value="ECO:0007669"/>
    <property type="project" value="UniProtKB-SubCell"/>
</dbReference>
<dbReference type="AlphaFoldDB" id="A0A3L7AJV3"/>
<dbReference type="Gene3D" id="3.40.50.2300">
    <property type="match status" value="2"/>
</dbReference>
<dbReference type="Pfam" id="PF13407">
    <property type="entry name" value="Peripla_BP_4"/>
    <property type="match status" value="1"/>
</dbReference>
<feature type="signal peptide" evidence="4">
    <location>
        <begin position="1"/>
        <end position="24"/>
    </location>
</feature>
<feature type="domain" description="Periplasmic binding protein" evidence="5">
    <location>
        <begin position="42"/>
        <end position="297"/>
    </location>
</feature>